<evidence type="ECO:0000259" key="9">
    <source>
        <dbReference type="Pfam" id="PF00881"/>
    </source>
</evidence>
<reference evidence="11" key="1">
    <citation type="journal article" date="2020" name="Syst. Appl. Microbiol.">
        <title>Streptomyces alkaliterrae sp. nov., isolated from an alkaline soil, and emended descriptions of Streptomyces alkaliphilus, Streptomyces calidiresistens and Streptomyces durbertensis.</title>
        <authorList>
            <person name="Swiecimska M."/>
            <person name="Golinska P."/>
            <person name="Nouioui I."/>
            <person name="Wypij M."/>
            <person name="Rai M."/>
            <person name="Sangal V."/>
            <person name="Goodfellow M."/>
        </authorList>
    </citation>
    <scope>NUCLEOTIDE SEQUENCE [LARGE SCALE GENOMIC DNA]</scope>
    <source>
        <strain evidence="11">DSM 104538</strain>
    </source>
</reference>
<keyword evidence="3 8" id="KW-0285">Flavoprotein</keyword>
<keyword evidence="6 8" id="KW-0560">Oxidoreductase</keyword>
<dbReference type="SUPFAM" id="SSF55469">
    <property type="entry name" value="FMN-dependent nitroreductase-like"/>
    <property type="match status" value="1"/>
</dbReference>
<evidence type="ECO:0000256" key="4">
    <source>
        <dbReference type="ARBA" id="ARBA00022643"/>
    </source>
</evidence>
<dbReference type="CDD" id="cd02135">
    <property type="entry name" value="YdjA-like"/>
    <property type="match status" value="1"/>
</dbReference>
<keyword evidence="7 8" id="KW-0520">NAD</keyword>
<dbReference type="Pfam" id="PF00881">
    <property type="entry name" value="Nitroreductase"/>
    <property type="match status" value="1"/>
</dbReference>
<dbReference type="InterPro" id="IPR052530">
    <property type="entry name" value="NAD(P)H_nitroreductase"/>
</dbReference>
<name>A0ABR6EI08_9ACTN</name>
<dbReference type="EMBL" id="WMLF01000216">
    <property type="protein sequence ID" value="MBB1244966.1"/>
    <property type="molecule type" value="Genomic_DNA"/>
</dbReference>
<dbReference type="InterPro" id="IPR026021">
    <property type="entry name" value="YdjA-like"/>
</dbReference>
<accession>A0ABR6EI08</accession>
<evidence type="ECO:0000256" key="6">
    <source>
        <dbReference type="ARBA" id="ARBA00023002"/>
    </source>
</evidence>
<feature type="domain" description="Nitroreductase" evidence="9">
    <location>
        <begin position="9"/>
        <end position="158"/>
    </location>
</feature>
<sequence length="179" mass="19723">METLQNVLTRRSAIRLASPAPSDEELLRLVAAAMTAPDHGRLLPWHLLTLRGVAREKLGQTYASCAGRDVNLRRRAAAKPLRAPLLIAIVFSPVEHPKIPEWEQLAATVAAVHTLALLLHDRGYGCIWRTGEVLEDEGVRSLHEVKPGERLLGWLYTGTAIDTPPSRPSPDAQSRLRAL</sequence>
<evidence type="ECO:0000313" key="11">
    <source>
        <dbReference type="Proteomes" id="UP000766698"/>
    </source>
</evidence>
<keyword evidence="5 8" id="KW-0521">NADP</keyword>
<dbReference type="InterPro" id="IPR029479">
    <property type="entry name" value="Nitroreductase"/>
</dbReference>
<dbReference type="PIRSF" id="PIRSF000232">
    <property type="entry name" value="YdjA"/>
    <property type="match status" value="1"/>
</dbReference>
<gene>
    <name evidence="10" type="ORF">GL263_15525</name>
</gene>
<comment type="similarity">
    <text evidence="2 8">Belongs to the nitroreductase family.</text>
</comment>
<organism evidence="10 11">
    <name type="scientific">Streptomyces durbertensis</name>
    <dbReference type="NCBI Taxonomy" id="2448886"/>
    <lineage>
        <taxon>Bacteria</taxon>
        <taxon>Bacillati</taxon>
        <taxon>Actinomycetota</taxon>
        <taxon>Actinomycetes</taxon>
        <taxon>Kitasatosporales</taxon>
        <taxon>Streptomycetaceae</taxon>
        <taxon>Streptomyces</taxon>
    </lineage>
</organism>
<dbReference type="Gene3D" id="3.40.109.10">
    <property type="entry name" value="NADH Oxidase"/>
    <property type="match status" value="1"/>
</dbReference>
<comment type="caution">
    <text evidence="10">The sequence shown here is derived from an EMBL/GenBank/DDBJ whole genome shotgun (WGS) entry which is preliminary data.</text>
</comment>
<keyword evidence="4 8" id="KW-0288">FMN</keyword>
<dbReference type="Proteomes" id="UP000766698">
    <property type="component" value="Unassembled WGS sequence"/>
</dbReference>
<evidence type="ECO:0000256" key="1">
    <source>
        <dbReference type="ARBA" id="ARBA00001917"/>
    </source>
</evidence>
<protein>
    <recommendedName>
        <fullName evidence="8">Putative NAD(P)H nitroreductase</fullName>
        <ecNumber evidence="8">1.-.-.-</ecNumber>
    </recommendedName>
</protein>
<evidence type="ECO:0000256" key="7">
    <source>
        <dbReference type="ARBA" id="ARBA00023027"/>
    </source>
</evidence>
<evidence type="ECO:0000256" key="3">
    <source>
        <dbReference type="ARBA" id="ARBA00022630"/>
    </source>
</evidence>
<dbReference type="RefSeq" id="WP_182856305.1">
    <property type="nucleotide sequence ID" value="NZ_WMLF01000216.1"/>
</dbReference>
<dbReference type="PANTHER" id="PTHR43821">
    <property type="entry name" value="NAD(P)H NITROREDUCTASE YDJA-RELATED"/>
    <property type="match status" value="1"/>
</dbReference>
<evidence type="ECO:0000256" key="2">
    <source>
        <dbReference type="ARBA" id="ARBA00007118"/>
    </source>
</evidence>
<evidence type="ECO:0000313" key="10">
    <source>
        <dbReference type="EMBL" id="MBB1244966.1"/>
    </source>
</evidence>
<comment type="cofactor">
    <cofactor evidence="1 8">
        <name>FMN</name>
        <dbReference type="ChEBI" id="CHEBI:58210"/>
    </cofactor>
</comment>
<evidence type="ECO:0000256" key="5">
    <source>
        <dbReference type="ARBA" id="ARBA00022857"/>
    </source>
</evidence>
<dbReference type="EC" id="1.-.-.-" evidence="8"/>
<dbReference type="PANTHER" id="PTHR43821:SF1">
    <property type="entry name" value="NAD(P)H NITROREDUCTASE YDJA-RELATED"/>
    <property type="match status" value="1"/>
</dbReference>
<keyword evidence="11" id="KW-1185">Reference proteome</keyword>
<dbReference type="InterPro" id="IPR000415">
    <property type="entry name" value="Nitroreductase-like"/>
</dbReference>
<proteinExistence type="inferred from homology"/>
<evidence type="ECO:0000256" key="8">
    <source>
        <dbReference type="PIRNR" id="PIRNR000232"/>
    </source>
</evidence>